<proteinExistence type="predicted"/>
<name>A0A1H4ERB8_9SPHI</name>
<sequence>MSDVLNLPQKKIYEYKKNSVDAAGPYFAFSSS</sequence>
<dbReference type="EMBL" id="FNRA01000006">
    <property type="protein sequence ID" value="SEA87476.1"/>
    <property type="molecule type" value="Genomic_DNA"/>
</dbReference>
<dbReference type="AlphaFoldDB" id="A0A1H4ERB8"/>
<evidence type="ECO:0000313" key="2">
    <source>
        <dbReference type="Proteomes" id="UP000198850"/>
    </source>
</evidence>
<accession>A0A1H4ERB8</accession>
<organism evidence="1 2">
    <name type="scientific">Pedobacter hartonius</name>
    <dbReference type="NCBI Taxonomy" id="425514"/>
    <lineage>
        <taxon>Bacteria</taxon>
        <taxon>Pseudomonadati</taxon>
        <taxon>Bacteroidota</taxon>
        <taxon>Sphingobacteriia</taxon>
        <taxon>Sphingobacteriales</taxon>
        <taxon>Sphingobacteriaceae</taxon>
        <taxon>Pedobacter</taxon>
    </lineage>
</organism>
<protein>
    <submittedName>
        <fullName evidence="1">Uncharacterized protein</fullName>
    </submittedName>
</protein>
<gene>
    <name evidence="1" type="ORF">SAMN05443550_106106</name>
</gene>
<reference evidence="1 2" key="1">
    <citation type="submission" date="2016-10" db="EMBL/GenBank/DDBJ databases">
        <authorList>
            <person name="de Groot N.N."/>
        </authorList>
    </citation>
    <scope>NUCLEOTIDE SEQUENCE [LARGE SCALE GENOMIC DNA]</scope>
    <source>
        <strain evidence="1 2">DSM 19033</strain>
    </source>
</reference>
<keyword evidence="2" id="KW-1185">Reference proteome</keyword>
<evidence type="ECO:0000313" key="1">
    <source>
        <dbReference type="EMBL" id="SEA87476.1"/>
    </source>
</evidence>
<dbReference type="Proteomes" id="UP000198850">
    <property type="component" value="Unassembled WGS sequence"/>
</dbReference>